<protein>
    <submittedName>
        <fullName evidence="1">Uncharacterized protein</fullName>
    </submittedName>
</protein>
<dbReference type="EMBL" id="JYDP01001352">
    <property type="protein sequence ID" value="KRY98470.1"/>
    <property type="molecule type" value="Genomic_DNA"/>
</dbReference>
<reference evidence="1 2" key="1">
    <citation type="submission" date="2015-01" db="EMBL/GenBank/DDBJ databases">
        <title>Evolution of Trichinella species and genotypes.</title>
        <authorList>
            <person name="Korhonen P.K."/>
            <person name="Edoardo P."/>
            <person name="Giuseppe L.R."/>
            <person name="Gasser R.B."/>
        </authorList>
    </citation>
    <scope>NUCLEOTIDE SEQUENCE [LARGE SCALE GENOMIC DNA]</scope>
    <source>
        <strain evidence="1">ISS1029</strain>
    </source>
</reference>
<accession>A0A0V1GJR9</accession>
<keyword evidence="2" id="KW-1185">Reference proteome</keyword>
<comment type="caution">
    <text evidence="1">The sequence shown here is derived from an EMBL/GenBank/DDBJ whole genome shotgun (WGS) entry which is preliminary data.</text>
</comment>
<evidence type="ECO:0000313" key="2">
    <source>
        <dbReference type="Proteomes" id="UP000055024"/>
    </source>
</evidence>
<evidence type="ECO:0000313" key="1">
    <source>
        <dbReference type="EMBL" id="KRY98470.1"/>
    </source>
</evidence>
<sequence>MTPFNCSSHVDKLMKVWSVGSHMSMKKMMN</sequence>
<dbReference type="AlphaFoldDB" id="A0A0V1GJR9"/>
<organism evidence="1 2">
    <name type="scientific">Trichinella zimbabwensis</name>
    <dbReference type="NCBI Taxonomy" id="268475"/>
    <lineage>
        <taxon>Eukaryota</taxon>
        <taxon>Metazoa</taxon>
        <taxon>Ecdysozoa</taxon>
        <taxon>Nematoda</taxon>
        <taxon>Enoplea</taxon>
        <taxon>Dorylaimia</taxon>
        <taxon>Trichinellida</taxon>
        <taxon>Trichinellidae</taxon>
        <taxon>Trichinella</taxon>
    </lineage>
</organism>
<name>A0A0V1GJR9_9BILA</name>
<dbReference type="Proteomes" id="UP000055024">
    <property type="component" value="Unassembled WGS sequence"/>
</dbReference>
<feature type="non-terminal residue" evidence="1">
    <location>
        <position position="30"/>
    </location>
</feature>
<proteinExistence type="predicted"/>
<gene>
    <name evidence="1" type="ORF">T11_18371</name>
</gene>